<dbReference type="InterPro" id="IPR050706">
    <property type="entry name" value="Cyclic-di-GMP_PDE-like"/>
</dbReference>
<dbReference type="SUPFAM" id="SSF141868">
    <property type="entry name" value="EAL domain-like"/>
    <property type="match status" value="1"/>
</dbReference>
<accession>A0A370DRV8</accession>
<feature type="transmembrane region" description="Helical" evidence="1">
    <location>
        <begin position="12"/>
        <end position="32"/>
    </location>
</feature>
<dbReference type="Proteomes" id="UP000254771">
    <property type="component" value="Unassembled WGS sequence"/>
</dbReference>
<dbReference type="Pfam" id="PF00990">
    <property type="entry name" value="GGDEF"/>
    <property type="match status" value="1"/>
</dbReference>
<evidence type="ECO:0000313" key="5">
    <source>
        <dbReference type="Proteomes" id="UP000254771"/>
    </source>
</evidence>
<keyword evidence="1" id="KW-0812">Transmembrane</keyword>
<evidence type="ECO:0000259" key="2">
    <source>
        <dbReference type="PROSITE" id="PS50883"/>
    </source>
</evidence>
<dbReference type="InterPro" id="IPR000160">
    <property type="entry name" value="GGDEF_dom"/>
</dbReference>
<feature type="domain" description="GGDEF" evidence="3">
    <location>
        <begin position="349"/>
        <end position="485"/>
    </location>
</feature>
<dbReference type="InterPro" id="IPR043128">
    <property type="entry name" value="Rev_trsase/Diguanyl_cyclase"/>
</dbReference>
<dbReference type="PROSITE" id="PS50883">
    <property type="entry name" value="EAL"/>
    <property type="match status" value="1"/>
</dbReference>
<dbReference type="CDD" id="cd01948">
    <property type="entry name" value="EAL"/>
    <property type="match status" value="1"/>
</dbReference>
<dbReference type="GO" id="GO:0071111">
    <property type="term" value="F:cyclic-guanylate-specific phosphodiesterase activity"/>
    <property type="evidence" value="ECO:0007669"/>
    <property type="project" value="InterPro"/>
</dbReference>
<dbReference type="AlphaFoldDB" id="A0A370DRV8"/>
<dbReference type="PROSITE" id="PS50887">
    <property type="entry name" value="GGDEF"/>
    <property type="match status" value="1"/>
</dbReference>
<dbReference type="SMART" id="SM00267">
    <property type="entry name" value="GGDEF"/>
    <property type="match status" value="1"/>
</dbReference>
<feature type="transmembrane region" description="Helical" evidence="1">
    <location>
        <begin position="230"/>
        <end position="251"/>
    </location>
</feature>
<dbReference type="SUPFAM" id="SSF55073">
    <property type="entry name" value="Nucleotide cyclase"/>
    <property type="match status" value="1"/>
</dbReference>
<dbReference type="SMART" id="SM00052">
    <property type="entry name" value="EAL"/>
    <property type="match status" value="1"/>
</dbReference>
<organism evidence="4 5">
    <name type="scientific">endosymbiont of Escarpia spicata</name>
    <dbReference type="NCBI Taxonomy" id="2200908"/>
    <lineage>
        <taxon>Bacteria</taxon>
        <taxon>Pseudomonadati</taxon>
        <taxon>Pseudomonadota</taxon>
        <taxon>Gammaproteobacteria</taxon>
        <taxon>sulfur-oxidizing symbionts</taxon>
    </lineage>
</organism>
<reference evidence="4 5" key="1">
    <citation type="journal article" date="2018" name="ISME J.">
        <title>Endosymbiont genomes yield clues of tubeworm success.</title>
        <authorList>
            <person name="Li Y."/>
            <person name="Liles M.R."/>
            <person name="Halanych K.M."/>
        </authorList>
    </citation>
    <scope>NUCLEOTIDE SEQUENCE [LARGE SCALE GENOMIC DNA]</scope>
    <source>
        <strain evidence="4">A1462</strain>
    </source>
</reference>
<gene>
    <name evidence="4" type="ORF">DIZ78_04545</name>
</gene>
<dbReference type="Gene3D" id="3.30.70.270">
    <property type="match status" value="1"/>
</dbReference>
<dbReference type="PANTHER" id="PTHR33121">
    <property type="entry name" value="CYCLIC DI-GMP PHOSPHODIESTERASE PDEF"/>
    <property type="match status" value="1"/>
</dbReference>
<keyword evidence="1" id="KW-1133">Transmembrane helix</keyword>
<feature type="domain" description="EAL" evidence="2">
    <location>
        <begin position="496"/>
        <end position="736"/>
    </location>
</feature>
<dbReference type="InterPro" id="IPR029787">
    <property type="entry name" value="Nucleotide_cyclase"/>
</dbReference>
<name>A0A370DRV8_9GAMM</name>
<evidence type="ECO:0000256" key="1">
    <source>
        <dbReference type="SAM" id="Phobius"/>
    </source>
</evidence>
<proteinExistence type="predicted"/>
<sequence>MSNRVISINTYATIYIVIAFVSLSFVGGLTYLNIQKMESEFHDSSITIAEKEIEQAIASVTADIQKHAVDLAEWHEVRQQLLNPGFYSDWHERSKQNTGILPEYVLDTSIYNSEGEVLGKLDTSILPKAINIERIEPFFRIKEGKPGIFIIAPVRDLKNLNTIGYVATLSDFLAGFYSQRRFSQIDPQTITFISSSHDFLPIAELKRHIKYTLRSDPYAEELKKVMLQAVGYLIAVSVILTLLIFPQSVWFTGKSIRQLSRHLDFLKRHSAEKIAENLGRRLPIKELDKVRLSLNDYHNQLNSLNTSLDEKNRKLWSLALHDPLTGVKNRRAFDEYWKEVNNLFDIRRNPICLALFDVNHFKAINDTYGHQVGDEVLIAISHSIQKVLRKREYLFRLGGDEFATILFDCTPAIAMRIAERCKEAIADYPFHDFGIKEPVRISIGLALTDSETEEDSPLTSSQWQADIAMYTAKRPATSHIAVFSPEMAEESSGLFSNLTHNAVYDAVTHGTGLNMFYQPIVKLQDGSIQYYEALLRISHGNRWILPSHIFPLIEARRLEIDLDRVVINRVLEDLENNRIPAGTGISINISAPTAINQYLTEWLIGFLPYLKTHKFVIEITETALITQLKTATKNLTALRKMGYQIALDDFGSGYSSLRYLATMPVDIVKFDISLTRNVDNEAQNRIIRHLVQMITESGHQLVAEGIETEEMSQKLAGLGFVFGQGYLFGKPSPPEA</sequence>
<dbReference type="Gene3D" id="3.20.20.450">
    <property type="entry name" value="EAL domain"/>
    <property type="match status" value="1"/>
</dbReference>
<comment type="caution">
    <text evidence="4">The sequence shown here is derived from an EMBL/GenBank/DDBJ whole genome shotgun (WGS) entry which is preliminary data.</text>
</comment>
<dbReference type="InterPro" id="IPR001633">
    <property type="entry name" value="EAL_dom"/>
</dbReference>
<dbReference type="CDD" id="cd01949">
    <property type="entry name" value="GGDEF"/>
    <property type="match status" value="1"/>
</dbReference>
<dbReference type="EMBL" id="QFXE01000005">
    <property type="protein sequence ID" value="RDH87815.1"/>
    <property type="molecule type" value="Genomic_DNA"/>
</dbReference>
<keyword evidence="1" id="KW-0472">Membrane</keyword>
<protein>
    <submittedName>
        <fullName evidence="4">GGDEF-domain containing protein</fullName>
    </submittedName>
</protein>
<evidence type="ECO:0000313" key="4">
    <source>
        <dbReference type="EMBL" id="RDH87815.1"/>
    </source>
</evidence>
<evidence type="ECO:0000259" key="3">
    <source>
        <dbReference type="PROSITE" id="PS50887"/>
    </source>
</evidence>
<dbReference type="NCBIfam" id="TIGR00254">
    <property type="entry name" value="GGDEF"/>
    <property type="match status" value="1"/>
</dbReference>
<dbReference type="PANTHER" id="PTHR33121:SF79">
    <property type="entry name" value="CYCLIC DI-GMP PHOSPHODIESTERASE PDED-RELATED"/>
    <property type="match status" value="1"/>
</dbReference>
<dbReference type="InterPro" id="IPR035919">
    <property type="entry name" value="EAL_sf"/>
</dbReference>
<dbReference type="Pfam" id="PF00563">
    <property type="entry name" value="EAL"/>
    <property type="match status" value="1"/>
</dbReference>
<keyword evidence="5" id="KW-1185">Reference proteome</keyword>